<dbReference type="PROSITE" id="PS50405">
    <property type="entry name" value="GST_CTER"/>
    <property type="match status" value="1"/>
</dbReference>
<gene>
    <name evidence="3" type="ORF">SAMN04488115_101631</name>
</gene>
<dbReference type="SFLD" id="SFLDS00019">
    <property type="entry name" value="Glutathione_Transferase_(cytos"/>
    <property type="match status" value="1"/>
</dbReference>
<dbReference type="Gene3D" id="3.40.30.10">
    <property type="entry name" value="Glutaredoxin"/>
    <property type="match status" value="1"/>
</dbReference>
<dbReference type="SUPFAM" id="SSF52833">
    <property type="entry name" value="Thioredoxin-like"/>
    <property type="match status" value="1"/>
</dbReference>
<dbReference type="InterPro" id="IPR004046">
    <property type="entry name" value="GST_C"/>
</dbReference>
<feature type="domain" description="GST C-terminal" evidence="2">
    <location>
        <begin position="115"/>
        <end position="239"/>
    </location>
</feature>
<dbReference type="GO" id="GO:0016740">
    <property type="term" value="F:transferase activity"/>
    <property type="evidence" value="ECO:0007669"/>
    <property type="project" value="UniProtKB-KW"/>
</dbReference>
<evidence type="ECO:0000259" key="2">
    <source>
        <dbReference type="PROSITE" id="PS50405"/>
    </source>
</evidence>
<dbReference type="InterPro" id="IPR036282">
    <property type="entry name" value="Glutathione-S-Trfase_C_sf"/>
</dbReference>
<dbReference type="InterPro" id="IPR040079">
    <property type="entry name" value="Glutathione_S-Trfase"/>
</dbReference>
<dbReference type="EMBL" id="FNUY01000001">
    <property type="protein sequence ID" value="SEF61294.1"/>
    <property type="molecule type" value="Genomic_DNA"/>
</dbReference>
<dbReference type="InterPro" id="IPR010987">
    <property type="entry name" value="Glutathione-S-Trfase_C-like"/>
</dbReference>
<evidence type="ECO:0000313" key="3">
    <source>
        <dbReference type="EMBL" id="SEF61294.1"/>
    </source>
</evidence>
<dbReference type="AlphaFoldDB" id="A0A1H5TEW7"/>
<protein>
    <submittedName>
        <fullName evidence="3">Glutathione S-transferase</fullName>
    </submittedName>
</protein>
<dbReference type="Gene3D" id="1.20.1050.10">
    <property type="match status" value="1"/>
</dbReference>
<dbReference type="SFLD" id="SFLDG00358">
    <property type="entry name" value="Main_(cytGST)"/>
    <property type="match status" value="1"/>
</dbReference>
<sequence length="239" mass="26223">MSRRRSQPKDLAQSRKTCPVSLTIYGCYRSRATRTIWLANELGLPFKHVPVVQIYRLPDPNAPDAPLHTGSPDFLEVNPNGRIPAISDDGFHLHESLAINFYLARKHGGPLAPANAQEEGLAVMWSLWAATECETHALNLQYHLAAYPPEKRKPELVTAALAALAAPFAVLDKTLAQGGGFVMGGRFTVADINVAEVIRYAKPGTQLFEAAPHVKAWLAACHERPAFQAMWQAREAEPA</sequence>
<keyword evidence="3" id="KW-0808">Transferase</keyword>
<accession>A0A1H5TEW7</accession>
<dbReference type="CDD" id="cd03046">
    <property type="entry name" value="GST_N_GTT1_like"/>
    <property type="match status" value="1"/>
</dbReference>
<organism evidence="3 4">
    <name type="scientific">Bosea lathyri</name>
    <dbReference type="NCBI Taxonomy" id="1036778"/>
    <lineage>
        <taxon>Bacteria</taxon>
        <taxon>Pseudomonadati</taxon>
        <taxon>Pseudomonadota</taxon>
        <taxon>Alphaproteobacteria</taxon>
        <taxon>Hyphomicrobiales</taxon>
        <taxon>Boseaceae</taxon>
        <taxon>Bosea</taxon>
    </lineage>
</organism>
<dbReference type="SUPFAM" id="SSF47616">
    <property type="entry name" value="GST C-terminal domain-like"/>
    <property type="match status" value="1"/>
</dbReference>
<proteinExistence type="predicted"/>
<dbReference type="InterPro" id="IPR036249">
    <property type="entry name" value="Thioredoxin-like_sf"/>
</dbReference>
<evidence type="ECO:0000259" key="1">
    <source>
        <dbReference type="PROSITE" id="PS50404"/>
    </source>
</evidence>
<name>A0A1H5TEW7_9HYPH</name>
<keyword evidence="4" id="KW-1185">Reference proteome</keyword>
<feature type="domain" description="GST N-terminal" evidence="1">
    <location>
        <begin position="19"/>
        <end position="111"/>
    </location>
</feature>
<dbReference type="PROSITE" id="PS51257">
    <property type="entry name" value="PROKAR_LIPOPROTEIN"/>
    <property type="match status" value="1"/>
</dbReference>
<dbReference type="PANTHER" id="PTHR44051:SF8">
    <property type="entry name" value="GLUTATHIONE S-TRANSFERASE GSTA"/>
    <property type="match status" value="1"/>
</dbReference>
<dbReference type="Proteomes" id="UP000236743">
    <property type="component" value="Unassembled WGS sequence"/>
</dbReference>
<dbReference type="InterPro" id="IPR004045">
    <property type="entry name" value="Glutathione_S-Trfase_N"/>
</dbReference>
<dbReference type="Pfam" id="PF00043">
    <property type="entry name" value="GST_C"/>
    <property type="match status" value="1"/>
</dbReference>
<evidence type="ECO:0000313" key="4">
    <source>
        <dbReference type="Proteomes" id="UP000236743"/>
    </source>
</evidence>
<dbReference type="Pfam" id="PF13409">
    <property type="entry name" value="GST_N_2"/>
    <property type="match status" value="1"/>
</dbReference>
<dbReference type="PROSITE" id="PS50404">
    <property type="entry name" value="GST_NTER"/>
    <property type="match status" value="1"/>
</dbReference>
<dbReference type="PANTHER" id="PTHR44051">
    <property type="entry name" value="GLUTATHIONE S-TRANSFERASE-RELATED"/>
    <property type="match status" value="1"/>
</dbReference>
<reference evidence="3 4" key="1">
    <citation type="submission" date="2016-10" db="EMBL/GenBank/DDBJ databases">
        <authorList>
            <person name="de Groot N.N."/>
        </authorList>
    </citation>
    <scope>NUCLEOTIDE SEQUENCE [LARGE SCALE GENOMIC DNA]</scope>
    <source>
        <strain evidence="3 4">DSM 26656</strain>
    </source>
</reference>